<name>A0A1I1IAD6_9BACT</name>
<sequence>MKISLFSKFVWLWLLLLAGHVSFAQCDDKSIRKHCKTSLGHYIFETADYKPYSTFAKKDYLEAEFSAYEGENYRIVNLCSGFAEDVEFTIIAPDKTELFTNAKGKSVKHFDFSASQTGDYTIRFKFSSSAKTQASCVAYAVGYK</sequence>
<dbReference type="EMBL" id="FOLE01000004">
    <property type="protein sequence ID" value="SFC32752.1"/>
    <property type="molecule type" value="Genomic_DNA"/>
</dbReference>
<feature type="signal peptide" evidence="1">
    <location>
        <begin position="1"/>
        <end position="24"/>
    </location>
</feature>
<dbReference type="AlphaFoldDB" id="A0A1I1IAD6"/>
<gene>
    <name evidence="2" type="ORF">SAMN05421780_104271</name>
</gene>
<accession>A0A1I1IAD6</accession>
<keyword evidence="3" id="KW-1185">Reference proteome</keyword>
<reference evidence="2 3" key="1">
    <citation type="submission" date="2016-10" db="EMBL/GenBank/DDBJ databases">
        <authorList>
            <person name="de Groot N.N."/>
        </authorList>
    </citation>
    <scope>NUCLEOTIDE SEQUENCE [LARGE SCALE GENOMIC DNA]</scope>
    <source>
        <strain evidence="2 3">DSM 6793</strain>
    </source>
</reference>
<feature type="chain" id="PRO_5011594703" evidence="1">
    <location>
        <begin position="25"/>
        <end position="144"/>
    </location>
</feature>
<dbReference type="RefSeq" id="WP_091511180.1">
    <property type="nucleotide sequence ID" value="NZ_FOLE01000004.1"/>
</dbReference>
<proteinExistence type="predicted"/>
<evidence type="ECO:0000256" key="1">
    <source>
        <dbReference type="SAM" id="SignalP"/>
    </source>
</evidence>
<dbReference type="Proteomes" id="UP000199514">
    <property type="component" value="Unassembled WGS sequence"/>
</dbReference>
<evidence type="ECO:0000313" key="2">
    <source>
        <dbReference type="EMBL" id="SFC32752.1"/>
    </source>
</evidence>
<evidence type="ECO:0000313" key="3">
    <source>
        <dbReference type="Proteomes" id="UP000199514"/>
    </source>
</evidence>
<keyword evidence="1" id="KW-0732">Signal</keyword>
<dbReference type="STRING" id="927664.SAMN05421780_104271"/>
<organism evidence="2 3">
    <name type="scientific">Flexibacter flexilis DSM 6793</name>
    <dbReference type="NCBI Taxonomy" id="927664"/>
    <lineage>
        <taxon>Bacteria</taxon>
        <taxon>Pseudomonadati</taxon>
        <taxon>Bacteroidota</taxon>
        <taxon>Cytophagia</taxon>
        <taxon>Cytophagales</taxon>
        <taxon>Flexibacteraceae</taxon>
        <taxon>Flexibacter</taxon>
    </lineage>
</organism>
<protein>
    <submittedName>
        <fullName evidence="2">Uncharacterized protein</fullName>
    </submittedName>
</protein>